<evidence type="ECO:0000313" key="1">
    <source>
        <dbReference type="EMBL" id="KAI3945911.1"/>
    </source>
</evidence>
<dbReference type="Proteomes" id="UP001202328">
    <property type="component" value="Unassembled WGS sequence"/>
</dbReference>
<comment type="caution">
    <text evidence="1">The sequence shown here is derived from an EMBL/GenBank/DDBJ whole genome shotgun (WGS) entry which is preliminary data.</text>
</comment>
<dbReference type="EMBL" id="JAJJMB010003724">
    <property type="protein sequence ID" value="KAI3945911.1"/>
    <property type="molecule type" value="Genomic_DNA"/>
</dbReference>
<gene>
    <name evidence="1" type="ORF">MKW98_007260</name>
</gene>
<keyword evidence="2" id="KW-1185">Reference proteome</keyword>
<sequence>MGLFEDCASDVVTYCTHLTGYAMVALESRRGEIDLQLKEKVGMDSENERTVVQLEECVTWRMVGAPFLG</sequence>
<accession>A0AAD4T831</accession>
<dbReference type="AlphaFoldDB" id="A0AAD4T831"/>
<reference evidence="1" key="1">
    <citation type="submission" date="2022-04" db="EMBL/GenBank/DDBJ databases">
        <title>A functionally conserved STORR gene fusion in Papaver species that diverged 16.8 million years ago.</title>
        <authorList>
            <person name="Catania T."/>
        </authorList>
    </citation>
    <scope>NUCLEOTIDE SEQUENCE</scope>
    <source>
        <strain evidence="1">S-188037</strain>
    </source>
</reference>
<evidence type="ECO:0000313" key="2">
    <source>
        <dbReference type="Proteomes" id="UP001202328"/>
    </source>
</evidence>
<proteinExistence type="predicted"/>
<protein>
    <submittedName>
        <fullName evidence="1">Uncharacterized protein</fullName>
    </submittedName>
</protein>
<organism evidence="1 2">
    <name type="scientific">Papaver atlanticum</name>
    <dbReference type="NCBI Taxonomy" id="357466"/>
    <lineage>
        <taxon>Eukaryota</taxon>
        <taxon>Viridiplantae</taxon>
        <taxon>Streptophyta</taxon>
        <taxon>Embryophyta</taxon>
        <taxon>Tracheophyta</taxon>
        <taxon>Spermatophyta</taxon>
        <taxon>Magnoliopsida</taxon>
        <taxon>Ranunculales</taxon>
        <taxon>Papaveraceae</taxon>
        <taxon>Papaveroideae</taxon>
        <taxon>Papaver</taxon>
    </lineage>
</organism>
<name>A0AAD4T831_9MAGN</name>